<evidence type="ECO:0000256" key="3">
    <source>
        <dbReference type="ARBA" id="ARBA00022691"/>
    </source>
</evidence>
<dbReference type="Proteomes" id="UP000257039">
    <property type="component" value="Unassembled WGS sequence"/>
</dbReference>
<dbReference type="GO" id="GO:0008033">
    <property type="term" value="P:tRNA processing"/>
    <property type="evidence" value="ECO:0007669"/>
    <property type="project" value="UniProtKB-KW"/>
</dbReference>
<gene>
    <name evidence="6" type="ORF">B9G39_07870</name>
</gene>
<keyword evidence="3" id="KW-0949">S-adenosyl-L-methionine</keyword>
<keyword evidence="2" id="KW-0808">Transferase</keyword>
<dbReference type="PANTHER" id="PTHR21392:SF1">
    <property type="entry name" value="TRNA-URIDINE AMINOCARBOXYPROPYLTRANSFERASE"/>
    <property type="match status" value="1"/>
</dbReference>
<dbReference type="InterPro" id="IPR005636">
    <property type="entry name" value="DTW"/>
</dbReference>
<dbReference type="EMBL" id="NDXW01000001">
    <property type="protein sequence ID" value="RDH43360.1"/>
    <property type="molecule type" value="Genomic_DNA"/>
</dbReference>
<dbReference type="GO" id="GO:0016432">
    <property type="term" value="F:tRNA-uridine aminocarboxypropyltransferase activity"/>
    <property type="evidence" value="ECO:0007669"/>
    <property type="project" value="UniProtKB-EC"/>
</dbReference>
<evidence type="ECO:0000256" key="2">
    <source>
        <dbReference type="ARBA" id="ARBA00022679"/>
    </source>
</evidence>
<dbReference type="InterPro" id="IPR039262">
    <property type="entry name" value="DTWD2/TAPT"/>
</dbReference>
<evidence type="ECO:0000259" key="5">
    <source>
        <dbReference type="SMART" id="SM01144"/>
    </source>
</evidence>
<proteinExistence type="predicted"/>
<evidence type="ECO:0000313" key="7">
    <source>
        <dbReference type="Proteomes" id="UP000257039"/>
    </source>
</evidence>
<keyword evidence="7" id="KW-1185">Reference proteome</keyword>
<dbReference type="EC" id="2.5.1.25" evidence="1"/>
<sequence>MVNGVTNTATHSRPFRARGAYIQRCPQCRVPTVACICAFTPALDSKAAFWLLMHPYERHKPTNTGQLLVDTLPDVTMFDWFRTTPNTDLLSRMHSECYTPILVFPDDMLMGNSVISETRLQDIVNPAFVLLDGTWQQARKIYRKSNYLHQLPVVSIRSQLRSGYQLRRAQNQGNLATAEVVIHLLAAMGEVQSAQLLADYFHVFNQCYIAGRNNHAPKVQTPEMLRLLAYLRG</sequence>
<evidence type="ECO:0000313" key="6">
    <source>
        <dbReference type="EMBL" id="RDH43360.1"/>
    </source>
</evidence>
<dbReference type="Pfam" id="PF03942">
    <property type="entry name" value="DTW"/>
    <property type="match status" value="1"/>
</dbReference>
<feature type="domain" description="DTW" evidence="5">
    <location>
        <begin position="21"/>
        <end position="213"/>
    </location>
</feature>
<keyword evidence="4" id="KW-0819">tRNA processing</keyword>
<dbReference type="AlphaFoldDB" id="A0A4P9VML8"/>
<reference evidence="6 7" key="1">
    <citation type="submission" date="2017-04" db="EMBL/GenBank/DDBJ databases">
        <title>Draft genome sequence of Zooshikella ganghwensis VG4 isolated from Red Sea sediments.</title>
        <authorList>
            <person name="Rehman Z."/>
            <person name="Alam I."/>
            <person name="Kamau A."/>
            <person name="Bajic V."/>
            <person name="Leiknes T."/>
        </authorList>
    </citation>
    <scope>NUCLEOTIDE SEQUENCE [LARGE SCALE GENOMIC DNA]</scope>
    <source>
        <strain evidence="6 7">VG4</strain>
    </source>
</reference>
<evidence type="ECO:0000256" key="1">
    <source>
        <dbReference type="ARBA" id="ARBA00012386"/>
    </source>
</evidence>
<protein>
    <recommendedName>
        <fullName evidence="1">tRNA-uridine aminocarboxypropyltransferase</fullName>
        <ecNumber evidence="1">2.5.1.25</ecNumber>
    </recommendedName>
</protein>
<organism evidence="6 7">
    <name type="scientific">Zooshikella ganghwensis</name>
    <dbReference type="NCBI Taxonomy" id="202772"/>
    <lineage>
        <taxon>Bacteria</taxon>
        <taxon>Pseudomonadati</taxon>
        <taxon>Pseudomonadota</taxon>
        <taxon>Gammaproteobacteria</taxon>
        <taxon>Oceanospirillales</taxon>
        <taxon>Zooshikellaceae</taxon>
        <taxon>Zooshikella</taxon>
    </lineage>
</organism>
<name>A0A4P9VML8_9GAMM</name>
<evidence type="ECO:0000256" key="4">
    <source>
        <dbReference type="ARBA" id="ARBA00022694"/>
    </source>
</evidence>
<dbReference type="SMART" id="SM01144">
    <property type="entry name" value="DTW"/>
    <property type="match status" value="1"/>
</dbReference>
<comment type="caution">
    <text evidence="6">The sequence shown here is derived from an EMBL/GenBank/DDBJ whole genome shotgun (WGS) entry which is preliminary data.</text>
</comment>
<accession>A0A4P9VML8</accession>
<dbReference type="PANTHER" id="PTHR21392">
    <property type="entry name" value="TRNA-URIDINE AMINOCARBOXYPROPYLTRANSFERASE 2"/>
    <property type="match status" value="1"/>
</dbReference>